<dbReference type="InterPro" id="IPR022002">
    <property type="entry name" value="ChsH2_Znr"/>
</dbReference>
<dbReference type="Pfam" id="PF01796">
    <property type="entry name" value="OB_ChsH2_C"/>
    <property type="match status" value="1"/>
</dbReference>
<keyword evidence="4" id="KW-1185">Reference proteome</keyword>
<name>A0ABN2N9V8_9PSEU</name>
<dbReference type="InterPro" id="IPR002878">
    <property type="entry name" value="ChsH2_C"/>
</dbReference>
<evidence type="ECO:0000313" key="3">
    <source>
        <dbReference type="EMBL" id="GAA1858970.1"/>
    </source>
</evidence>
<gene>
    <name evidence="3" type="ORF">GCM10009836_44000</name>
</gene>
<proteinExistence type="predicted"/>
<dbReference type="EMBL" id="BAAAQK010000017">
    <property type="protein sequence ID" value="GAA1858970.1"/>
    <property type="molecule type" value="Genomic_DNA"/>
</dbReference>
<feature type="domain" description="ChsH2 rubredoxin-like zinc ribbon" evidence="2">
    <location>
        <begin position="26"/>
        <end position="61"/>
    </location>
</feature>
<dbReference type="PANTHER" id="PTHR34075">
    <property type="entry name" value="BLR3430 PROTEIN"/>
    <property type="match status" value="1"/>
</dbReference>
<sequence length="143" mass="15892">MRGEHMTTHDSFRPVPRPTALSQPFWDGCDRGVLLYQQCASCGTATFPAHEICRSCLSPDLRWTESSGTGSVYTFTVIHREPVPRFPVPTVLAIVDVDEGFSMFSNLERDGPVDWEIGARVEVRFRPQPAGPALPVFVAGEDR</sequence>
<dbReference type="InterPro" id="IPR052513">
    <property type="entry name" value="Thioester_dehydratase-like"/>
</dbReference>
<dbReference type="InterPro" id="IPR012340">
    <property type="entry name" value="NA-bd_OB-fold"/>
</dbReference>
<protein>
    <submittedName>
        <fullName evidence="3">Zn-ribbon domain-containing OB-fold protein</fullName>
    </submittedName>
</protein>
<comment type="caution">
    <text evidence="3">The sequence shown here is derived from an EMBL/GenBank/DDBJ whole genome shotgun (WGS) entry which is preliminary data.</text>
</comment>
<dbReference type="Proteomes" id="UP001500449">
    <property type="component" value="Unassembled WGS sequence"/>
</dbReference>
<dbReference type="PANTHER" id="PTHR34075:SF5">
    <property type="entry name" value="BLR3430 PROTEIN"/>
    <property type="match status" value="1"/>
</dbReference>
<dbReference type="SUPFAM" id="SSF50249">
    <property type="entry name" value="Nucleic acid-binding proteins"/>
    <property type="match status" value="1"/>
</dbReference>
<evidence type="ECO:0000313" key="4">
    <source>
        <dbReference type="Proteomes" id="UP001500449"/>
    </source>
</evidence>
<dbReference type="Gene3D" id="6.10.30.10">
    <property type="match status" value="1"/>
</dbReference>
<accession>A0ABN2N9V8</accession>
<reference evidence="3 4" key="1">
    <citation type="journal article" date="2019" name="Int. J. Syst. Evol. Microbiol.">
        <title>The Global Catalogue of Microorganisms (GCM) 10K type strain sequencing project: providing services to taxonomists for standard genome sequencing and annotation.</title>
        <authorList>
            <consortium name="The Broad Institute Genomics Platform"/>
            <consortium name="The Broad Institute Genome Sequencing Center for Infectious Disease"/>
            <person name="Wu L."/>
            <person name="Ma J."/>
        </authorList>
    </citation>
    <scope>NUCLEOTIDE SEQUENCE [LARGE SCALE GENOMIC DNA]</scope>
    <source>
        <strain evidence="3 4">JCM 16009</strain>
    </source>
</reference>
<dbReference type="Pfam" id="PF12172">
    <property type="entry name" value="zf-ChsH2"/>
    <property type="match status" value="1"/>
</dbReference>
<evidence type="ECO:0000259" key="1">
    <source>
        <dbReference type="Pfam" id="PF01796"/>
    </source>
</evidence>
<evidence type="ECO:0000259" key="2">
    <source>
        <dbReference type="Pfam" id="PF12172"/>
    </source>
</evidence>
<feature type="domain" description="ChsH2 C-terminal OB-fold" evidence="1">
    <location>
        <begin position="63"/>
        <end position="126"/>
    </location>
</feature>
<organism evidence="3 4">
    <name type="scientific">Pseudonocardia ailaonensis</name>
    <dbReference type="NCBI Taxonomy" id="367279"/>
    <lineage>
        <taxon>Bacteria</taxon>
        <taxon>Bacillati</taxon>
        <taxon>Actinomycetota</taxon>
        <taxon>Actinomycetes</taxon>
        <taxon>Pseudonocardiales</taxon>
        <taxon>Pseudonocardiaceae</taxon>
        <taxon>Pseudonocardia</taxon>
    </lineage>
</organism>